<reference evidence="2 3" key="1">
    <citation type="journal article" date="2017" name="Gigascience">
        <title>Draft genome of the honey bee ectoparasitic mite, Tropilaelaps mercedesae, is shaped by the parasitic life history.</title>
        <authorList>
            <person name="Dong X."/>
            <person name="Armstrong S.D."/>
            <person name="Xia D."/>
            <person name="Makepeace B.L."/>
            <person name="Darby A.C."/>
            <person name="Kadowaki T."/>
        </authorList>
    </citation>
    <scope>NUCLEOTIDE SEQUENCE [LARGE SCALE GENOMIC DNA]</scope>
    <source>
        <strain evidence="2">Wuxi-XJTLU</strain>
    </source>
</reference>
<evidence type="ECO:0000256" key="1">
    <source>
        <dbReference type="SAM" id="MobiDB-lite"/>
    </source>
</evidence>
<sequence>ISDSRVSRVEKPLVQRWRVTPNARRPRSDSFDLWRRPRRRGTRGVQRFCTSLTFTSTRPISSDIGELIFRFQQFIGEAEEELLHEKPRRKTPPPPPPRRRSLSGGKASMAAATPITESDGCLSSTPFSRSAWGYSSLNSVARRKRVSSGWDRSHCGQASVDALLDARHFVDDHVVMDIGEIEKLTQALVLGLDNIDEDVQ</sequence>
<feature type="region of interest" description="Disordered" evidence="1">
    <location>
        <begin position="81"/>
        <end position="122"/>
    </location>
</feature>
<feature type="non-terminal residue" evidence="2">
    <location>
        <position position="1"/>
    </location>
</feature>
<protein>
    <submittedName>
        <fullName evidence="2">Uncharacterized protein</fullName>
    </submittedName>
</protein>
<gene>
    <name evidence="2" type="ORF">BIW11_12784</name>
</gene>
<keyword evidence="3" id="KW-1185">Reference proteome</keyword>
<evidence type="ECO:0000313" key="3">
    <source>
        <dbReference type="Proteomes" id="UP000192247"/>
    </source>
</evidence>
<feature type="compositionally biased region" description="Basic residues" evidence="1">
    <location>
        <begin position="86"/>
        <end position="101"/>
    </location>
</feature>
<comment type="caution">
    <text evidence="2">The sequence shown here is derived from an EMBL/GenBank/DDBJ whole genome shotgun (WGS) entry which is preliminary data.</text>
</comment>
<organism evidence="2 3">
    <name type="scientific">Tropilaelaps mercedesae</name>
    <dbReference type="NCBI Taxonomy" id="418985"/>
    <lineage>
        <taxon>Eukaryota</taxon>
        <taxon>Metazoa</taxon>
        <taxon>Ecdysozoa</taxon>
        <taxon>Arthropoda</taxon>
        <taxon>Chelicerata</taxon>
        <taxon>Arachnida</taxon>
        <taxon>Acari</taxon>
        <taxon>Parasitiformes</taxon>
        <taxon>Mesostigmata</taxon>
        <taxon>Gamasina</taxon>
        <taxon>Dermanyssoidea</taxon>
        <taxon>Laelapidae</taxon>
        <taxon>Tropilaelaps</taxon>
    </lineage>
</organism>
<dbReference type="Proteomes" id="UP000192247">
    <property type="component" value="Unassembled WGS sequence"/>
</dbReference>
<evidence type="ECO:0000313" key="2">
    <source>
        <dbReference type="EMBL" id="OQR68630.1"/>
    </source>
</evidence>
<name>A0A1V9X4T5_9ACAR</name>
<feature type="non-terminal residue" evidence="2">
    <location>
        <position position="200"/>
    </location>
</feature>
<proteinExistence type="predicted"/>
<dbReference type="InParanoid" id="A0A1V9X4T5"/>
<accession>A0A1V9X4T5</accession>
<dbReference type="AlphaFoldDB" id="A0A1V9X4T5"/>
<dbReference type="EMBL" id="MNPL01024031">
    <property type="protein sequence ID" value="OQR68630.1"/>
    <property type="molecule type" value="Genomic_DNA"/>
</dbReference>